<feature type="chain" id="PRO_5042058816" description="Alpha-galactosidase" evidence="10">
    <location>
        <begin position="23"/>
        <end position="667"/>
    </location>
</feature>
<dbReference type="InterPro" id="IPR008979">
    <property type="entry name" value="Galactose-bd-like_sf"/>
</dbReference>
<protein>
    <recommendedName>
        <fullName evidence="3 8">Alpha-galactosidase</fullName>
        <ecNumber evidence="3 8">3.2.1.22</ecNumber>
    </recommendedName>
    <alternativeName>
        <fullName evidence="8">Melibiase</fullName>
    </alternativeName>
</protein>
<comment type="caution">
    <text evidence="12">The sequence shown here is derived from an EMBL/GenBank/DDBJ whole genome shotgun (WGS) entry which is preliminary data.</text>
</comment>
<dbReference type="InterPro" id="IPR013785">
    <property type="entry name" value="Aldolase_TIM"/>
</dbReference>
<feature type="signal peptide" evidence="10">
    <location>
        <begin position="1"/>
        <end position="22"/>
    </location>
</feature>
<evidence type="ECO:0000256" key="9">
    <source>
        <dbReference type="SAM" id="MobiDB-lite"/>
    </source>
</evidence>
<evidence type="ECO:0000256" key="8">
    <source>
        <dbReference type="RuleBase" id="RU361168"/>
    </source>
</evidence>
<dbReference type="InterPro" id="IPR002241">
    <property type="entry name" value="Glyco_hydro_27"/>
</dbReference>
<dbReference type="SUPFAM" id="SSF51011">
    <property type="entry name" value="Glycosyl hydrolase domain"/>
    <property type="match status" value="1"/>
</dbReference>
<dbReference type="EC" id="3.2.1.22" evidence="3 8"/>
<dbReference type="Gene3D" id="3.20.20.70">
    <property type="entry name" value="Aldolase class I"/>
    <property type="match status" value="1"/>
</dbReference>
<dbReference type="InterPro" id="IPR018905">
    <property type="entry name" value="A-galactase_NEW3"/>
</dbReference>
<feature type="region of interest" description="Disordered" evidence="9">
    <location>
        <begin position="539"/>
        <end position="559"/>
    </location>
</feature>
<evidence type="ECO:0000256" key="3">
    <source>
        <dbReference type="ARBA" id="ARBA00012755"/>
    </source>
</evidence>
<accession>A0AAE3KFX2</accession>
<dbReference type="Gene3D" id="2.60.120.1060">
    <property type="entry name" value="NPCBM/NEW2 domain"/>
    <property type="match status" value="1"/>
</dbReference>
<dbReference type="SUPFAM" id="SSF49785">
    <property type="entry name" value="Galactose-binding domain-like"/>
    <property type="match status" value="1"/>
</dbReference>
<evidence type="ECO:0000256" key="1">
    <source>
        <dbReference type="ARBA" id="ARBA00001255"/>
    </source>
</evidence>
<evidence type="ECO:0000256" key="5">
    <source>
        <dbReference type="ARBA" id="ARBA00022801"/>
    </source>
</evidence>
<comment type="similarity">
    <text evidence="2 8">Belongs to the glycosyl hydrolase 27 family.</text>
</comment>
<dbReference type="Pfam" id="PF16499">
    <property type="entry name" value="Melibiase_2"/>
    <property type="match status" value="1"/>
</dbReference>
<dbReference type="InterPro" id="IPR041233">
    <property type="entry name" value="Melibiase_C"/>
</dbReference>
<dbReference type="SMART" id="SM00776">
    <property type="entry name" value="NPCBM"/>
    <property type="match status" value="1"/>
</dbReference>
<dbReference type="Pfam" id="PF10633">
    <property type="entry name" value="NPCBM_assoc"/>
    <property type="match status" value="1"/>
</dbReference>
<dbReference type="InterPro" id="IPR038637">
    <property type="entry name" value="NPCBM_sf"/>
</dbReference>
<organism evidence="12 13">
    <name type="scientific">Goodfellowiella coeruleoviolacea</name>
    <dbReference type="NCBI Taxonomy" id="334858"/>
    <lineage>
        <taxon>Bacteria</taxon>
        <taxon>Bacillati</taxon>
        <taxon>Actinomycetota</taxon>
        <taxon>Actinomycetes</taxon>
        <taxon>Pseudonocardiales</taxon>
        <taxon>Pseudonocardiaceae</taxon>
        <taxon>Goodfellowiella</taxon>
    </lineage>
</organism>
<keyword evidence="7 8" id="KW-0326">Glycosidase</keyword>
<dbReference type="AlphaFoldDB" id="A0AAE3KFX2"/>
<keyword evidence="13" id="KW-1185">Reference proteome</keyword>
<evidence type="ECO:0000256" key="2">
    <source>
        <dbReference type="ARBA" id="ARBA00009743"/>
    </source>
</evidence>
<name>A0AAE3KFX2_9PSEU</name>
<evidence type="ECO:0000259" key="11">
    <source>
        <dbReference type="SMART" id="SM00776"/>
    </source>
</evidence>
<dbReference type="Pfam" id="PF08305">
    <property type="entry name" value="NPCBM"/>
    <property type="match status" value="1"/>
</dbReference>
<dbReference type="PANTHER" id="PTHR11452">
    <property type="entry name" value="ALPHA-GALACTOSIDASE/ALPHA-N-ACETYLGALACTOSAMINIDASE"/>
    <property type="match status" value="1"/>
</dbReference>
<keyword evidence="5 8" id="KW-0378">Hydrolase</keyword>
<dbReference type="RefSeq" id="WP_253769029.1">
    <property type="nucleotide sequence ID" value="NZ_JAMTCK010000003.1"/>
</dbReference>
<dbReference type="EMBL" id="JAMTCK010000003">
    <property type="protein sequence ID" value="MCP2164869.1"/>
    <property type="molecule type" value="Genomic_DNA"/>
</dbReference>
<dbReference type="InterPro" id="IPR000111">
    <property type="entry name" value="Glyco_hydro_27/36_CS"/>
</dbReference>
<evidence type="ECO:0000313" key="12">
    <source>
        <dbReference type="EMBL" id="MCP2164869.1"/>
    </source>
</evidence>
<dbReference type="GO" id="GO:0004557">
    <property type="term" value="F:alpha-galactosidase activity"/>
    <property type="evidence" value="ECO:0007669"/>
    <property type="project" value="UniProtKB-EC"/>
</dbReference>
<dbReference type="Gene3D" id="2.60.40.1180">
    <property type="entry name" value="Golgi alpha-mannosidase II"/>
    <property type="match status" value="1"/>
</dbReference>
<dbReference type="GO" id="GO:0016052">
    <property type="term" value="P:carbohydrate catabolic process"/>
    <property type="evidence" value="ECO:0007669"/>
    <property type="project" value="UniProtKB-ARBA"/>
</dbReference>
<keyword evidence="4 10" id="KW-0732">Signal</keyword>
<dbReference type="FunFam" id="2.60.40.1180:FF:000008">
    <property type="entry name" value="Alpha-galactosidase"/>
    <property type="match status" value="1"/>
</dbReference>
<dbReference type="Proteomes" id="UP001206128">
    <property type="component" value="Unassembled WGS sequence"/>
</dbReference>
<dbReference type="Pfam" id="PF17801">
    <property type="entry name" value="Melibiase_C"/>
    <property type="match status" value="1"/>
</dbReference>
<proteinExistence type="inferred from homology"/>
<dbReference type="InterPro" id="IPR013780">
    <property type="entry name" value="Glyco_hydro_b"/>
</dbReference>
<dbReference type="InterPro" id="IPR017853">
    <property type="entry name" value="GH"/>
</dbReference>
<evidence type="ECO:0000256" key="4">
    <source>
        <dbReference type="ARBA" id="ARBA00022729"/>
    </source>
</evidence>
<keyword evidence="6 8" id="KW-1015">Disulfide bond</keyword>
<dbReference type="SUPFAM" id="SSF51445">
    <property type="entry name" value="(Trans)glycosidases"/>
    <property type="match status" value="1"/>
</dbReference>
<evidence type="ECO:0000313" key="13">
    <source>
        <dbReference type="Proteomes" id="UP001206128"/>
    </source>
</evidence>
<comment type="catalytic activity">
    <reaction evidence="1 8">
        <text>Hydrolysis of terminal, non-reducing alpha-D-galactose residues in alpha-D-galactosides, including galactose oligosaccharides, galactomannans and galactolipids.</text>
        <dbReference type="EC" id="3.2.1.22"/>
    </reaction>
</comment>
<gene>
    <name evidence="12" type="ORF">LX83_001709</name>
</gene>
<dbReference type="FunFam" id="3.20.20.70:FF:000202">
    <property type="entry name" value="Alpha-galactosidase"/>
    <property type="match status" value="1"/>
</dbReference>
<reference evidence="12" key="1">
    <citation type="submission" date="2022-06" db="EMBL/GenBank/DDBJ databases">
        <title>Genomic Encyclopedia of Archaeal and Bacterial Type Strains, Phase II (KMG-II): from individual species to whole genera.</title>
        <authorList>
            <person name="Goeker M."/>
        </authorList>
    </citation>
    <scope>NUCLEOTIDE SEQUENCE</scope>
    <source>
        <strain evidence="12">DSM 43935</strain>
    </source>
</reference>
<evidence type="ECO:0000256" key="6">
    <source>
        <dbReference type="ARBA" id="ARBA00023157"/>
    </source>
</evidence>
<dbReference type="PRINTS" id="PR00740">
    <property type="entry name" value="GLHYDRLASE27"/>
</dbReference>
<feature type="compositionally biased region" description="Basic and acidic residues" evidence="9">
    <location>
        <begin position="543"/>
        <end position="556"/>
    </location>
</feature>
<dbReference type="PANTHER" id="PTHR11452:SF75">
    <property type="entry name" value="ALPHA-GALACTOSIDASE MEL1"/>
    <property type="match status" value="1"/>
</dbReference>
<feature type="domain" description="Glycosyl hydrolase family 98 putative carbohydrate-binding module" evidence="11">
    <location>
        <begin position="522"/>
        <end position="667"/>
    </location>
</feature>
<dbReference type="PROSITE" id="PS00512">
    <property type="entry name" value="ALPHA_GALACTOSIDASE"/>
    <property type="match status" value="1"/>
</dbReference>
<dbReference type="CDD" id="cd14792">
    <property type="entry name" value="GH27"/>
    <property type="match status" value="1"/>
</dbReference>
<sequence length="667" mass="70950">MRRFSSLLIAAAVSLVPFSVAASPGTAEAAAEPVRTTADPLGELARTPPMGWNSWNRFGCDINESLIRQTADALVSSGMRDAGYTYVNIDDCWAAPERDPQTKRLLPHPERFPSGIAALADYVHAKGLKLGIYTSAGTQTCARSMPGALDHEEIDAQSFADWGVDYLKYDNCNNQGRPAVERYQAMSDALRKTGRPIVFALCEWGENKPWEGWGDQVGGHLWRTTGDISDSWSSMTGILDQQVGLVEYSHPNGWNDPDMLEVGNGGMTDTEYRAHFSLWALLNAPLLAGNDLRSMTDQTRQILLNRELIAVNQDWGGIQGYQARDDGDVEVWAKPMSDGSVAVVLFNRGTTTATVTTTTAEVGLSKRGPYRVRDLWTGQQAQSDGTLRAAVPAHGAVAYRVSVDRHGVLAPLTTLGLGLPNLAEVNKPVTVDTTLYNDGRTPLYQARMRIEPPKGWAVDGNGGAWTALVRPGQEWRVTWRLRPTADQSPGQLAIAATANFAGIGGPQSRSVSGSVQLVAPPPAGTTAVSALQFVTSSNGWGPVERDRSNGERDAGDGRPISIAGTGYATGLGVHATSSVLLYLGGGCSALHAEVGVDDEVGTAGSVAFQVRGDGRQLAESGIRTGGQPAVALDVPLTGVSQLELVVTDGGDGITSDHADWADTTVTC</sequence>
<evidence type="ECO:0000256" key="7">
    <source>
        <dbReference type="ARBA" id="ARBA00023295"/>
    </source>
</evidence>
<dbReference type="InterPro" id="IPR013222">
    <property type="entry name" value="Glyco_hyd_98_carb-bd"/>
</dbReference>
<evidence type="ECO:0000256" key="10">
    <source>
        <dbReference type="SAM" id="SignalP"/>
    </source>
</evidence>